<comment type="caution">
    <text evidence="1">The sequence shown here is derived from an EMBL/GenBank/DDBJ whole genome shotgun (WGS) entry which is preliminary data.</text>
</comment>
<accession>A0ACC2DSK5</accession>
<evidence type="ECO:0000313" key="1">
    <source>
        <dbReference type="EMBL" id="KAJ7557199.1"/>
    </source>
</evidence>
<proteinExistence type="predicted"/>
<reference evidence="2" key="1">
    <citation type="journal article" date="2024" name="Proc. Natl. Acad. Sci. U.S.A.">
        <title>Extraordinary preservation of gene collinearity over three hundred million years revealed in homosporous lycophytes.</title>
        <authorList>
            <person name="Li C."/>
            <person name="Wickell D."/>
            <person name="Kuo L.Y."/>
            <person name="Chen X."/>
            <person name="Nie B."/>
            <person name="Liao X."/>
            <person name="Peng D."/>
            <person name="Ji J."/>
            <person name="Jenkins J."/>
            <person name="Williams M."/>
            <person name="Shu S."/>
            <person name="Plott C."/>
            <person name="Barry K."/>
            <person name="Rajasekar S."/>
            <person name="Grimwood J."/>
            <person name="Han X."/>
            <person name="Sun S."/>
            <person name="Hou Z."/>
            <person name="He W."/>
            <person name="Dai G."/>
            <person name="Sun C."/>
            <person name="Schmutz J."/>
            <person name="Leebens-Mack J.H."/>
            <person name="Li F.W."/>
            <person name="Wang L."/>
        </authorList>
    </citation>
    <scope>NUCLEOTIDE SEQUENCE [LARGE SCALE GENOMIC DNA]</scope>
    <source>
        <strain evidence="2">cv. PW_Plant_1</strain>
    </source>
</reference>
<keyword evidence="2" id="KW-1185">Reference proteome</keyword>
<dbReference type="EMBL" id="CM055096">
    <property type="protein sequence ID" value="KAJ7557199.1"/>
    <property type="molecule type" value="Genomic_DNA"/>
</dbReference>
<dbReference type="Proteomes" id="UP001162992">
    <property type="component" value="Chromosome 5"/>
</dbReference>
<name>A0ACC2DSK5_DIPCM</name>
<evidence type="ECO:0000313" key="2">
    <source>
        <dbReference type="Proteomes" id="UP001162992"/>
    </source>
</evidence>
<protein>
    <submittedName>
        <fullName evidence="1">Uncharacterized protein</fullName>
    </submittedName>
</protein>
<sequence length="126" mass="13329">MAGSSMSATKLLSAALKKGSGPRMLASTLPLRSGMGMPVGTRPPPSQPLPEDHELEWDDGSPFPEPCVDHVAPMVGKYEALAWLSGGLSVFGLVGILAAWNDKASSIPYTPREYPGDLRVELGKEP</sequence>
<organism evidence="1 2">
    <name type="scientific">Diphasiastrum complanatum</name>
    <name type="common">Issler's clubmoss</name>
    <name type="synonym">Lycopodium complanatum</name>
    <dbReference type="NCBI Taxonomy" id="34168"/>
    <lineage>
        <taxon>Eukaryota</taxon>
        <taxon>Viridiplantae</taxon>
        <taxon>Streptophyta</taxon>
        <taxon>Embryophyta</taxon>
        <taxon>Tracheophyta</taxon>
        <taxon>Lycopodiopsida</taxon>
        <taxon>Lycopodiales</taxon>
        <taxon>Lycopodiaceae</taxon>
        <taxon>Lycopodioideae</taxon>
        <taxon>Diphasiastrum</taxon>
    </lineage>
</organism>
<gene>
    <name evidence="1" type="ORF">O6H91_05G116100</name>
</gene>